<evidence type="ECO:0000256" key="9">
    <source>
        <dbReference type="SAM" id="SignalP"/>
    </source>
</evidence>
<dbReference type="GO" id="GO:0008324">
    <property type="term" value="F:monoatomic cation transmembrane transporter activity"/>
    <property type="evidence" value="ECO:0007669"/>
    <property type="project" value="InterPro"/>
</dbReference>
<dbReference type="AlphaFoldDB" id="A0A438AMG9"/>
<feature type="chain" id="PRO_5019003339" evidence="9">
    <location>
        <begin position="30"/>
        <end position="502"/>
    </location>
</feature>
<dbReference type="OrthoDB" id="7818483at2"/>
<evidence type="ECO:0000256" key="1">
    <source>
        <dbReference type="ARBA" id="ARBA00004651"/>
    </source>
</evidence>
<keyword evidence="5 8" id="KW-1133">Transmembrane helix</keyword>
<reference evidence="10 11" key="1">
    <citation type="submission" date="2018-11" db="EMBL/GenBank/DDBJ databases">
        <title>Mesobaculum littorinae gen. nov., sp. nov., isolated from Littorina scabra that represents a novel genus of the order Rhodobacteraceae.</title>
        <authorList>
            <person name="Li F."/>
        </authorList>
    </citation>
    <scope>NUCLEOTIDE SEQUENCE [LARGE SCALE GENOMIC DNA]</scope>
    <source>
        <strain evidence="10 11">M0103</strain>
    </source>
</reference>
<feature type="transmembrane region" description="Helical" evidence="8">
    <location>
        <begin position="72"/>
        <end position="94"/>
    </location>
</feature>
<proteinExistence type="predicted"/>
<organism evidence="10 11">
    <name type="scientific">Mesobaculum littorinae</name>
    <dbReference type="NCBI Taxonomy" id="2486419"/>
    <lineage>
        <taxon>Bacteria</taxon>
        <taxon>Pseudomonadati</taxon>
        <taxon>Pseudomonadota</taxon>
        <taxon>Alphaproteobacteria</taxon>
        <taxon>Rhodobacterales</taxon>
        <taxon>Roseobacteraceae</taxon>
        <taxon>Mesobaculum</taxon>
    </lineage>
</organism>
<name>A0A438AMG9_9RHOB</name>
<feature type="transmembrane region" description="Helical" evidence="8">
    <location>
        <begin position="411"/>
        <end position="435"/>
    </location>
</feature>
<keyword evidence="3" id="KW-1003">Cell membrane</keyword>
<accession>A0A438AMG9</accession>
<evidence type="ECO:0000256" key="6">
    <source>
        <dbReference type="ARBA" id="ARBA00023065"/>
    </source>
</evidence>
<evidence type="ECO:0000256" key="4">
    <source>
        <dbReference type="ARBA" id="ARBA00022692"/>
    </source>
</evidence>
<dbReference type="Pfam" id="PF02386">
    <property type="entry name" value="TrkH"/>
    <property type="match status" value="1"/>
</dbReference>
<dbReference type="PANTHER" id="PTHR32024">
    <property type="entry name" value="TRK SYSTEM POTASSIUM UPTAKE PROTEIN TRKG-RELATED"/>
    <property type="match status" value="1"/>
</dbReference>
<keyword evidence="11" id="KW-1185">Reference proteome</keyword>
<dbReference type="GO" id="GO:0005886">
    <property type="term" value="C:plasma membrane"/>
    <property type="evidence" value="ECO:0007669"/>
    <property type="project" value="UniProtKB-SubCell"/>
</dbReference>
<sequence length="502" mass="53542">MTTKLRNVPLAVLLVAVGALAMFPPAILAAATGDVSTAEDFFYSGAVFLTLFVLLAIATHGRHARRKALSHLLALVAAFTLLPLMLAVPFHIAVGNTRFLSSWFEMVSSLTTTGATLFLPDRLPDAVHLWRALVGWLGGFLMWVTAIAILAPLTLGGYEVVSGDRMGDSGSSARQITSVAGATERLARYSGDLAPIYGGLTLLLWMALLSAGEPPLNAICHAMSTLSTSGISPTGGPLSGRLAEAFIFVFLIFALSRATFTTDASVVHRRGLRQDPELRMGLALVTIVPLLLFLRHWIGALDIDEQENLPAMARALWGGLFTTMSFLTTTGFQSQDWADVRAWSGLETPGLVLMGLALVGGGVATTAGGVKLLRIHALYMHGRREMEKLVHPHSIGGSGSLARRIRRRGAYIAWIFFMLFALSITLSMAALTLAGQSFEESAILTIAALSTTGPLAAVAGEVPIRYGDLGDAARVILGLAMIVGRLETLALIAIFNPDIWRN</sequence>
<comment type="caution">
    <text evidence="10">The sequence shown here is derived from an EMBL/GenBank/DDBJ whole genome shotgun (WGS) entry which is preliminary data.</text>
</comment>
<feature type="transmembrane region" description="Helical" evidence="8">
    <location>
        <begin position="472"/>
        <end position="495"/>
    </location>
</feature>
<feature type="transmembrane region" description="Helical" evidence="8">
    <location>
        <begin position="280"/>
        <end position="299"/>
    </location>
</feature>
<evidence type="ECO:0000256" key="3">
    <source>
        <dbReference type="ARBA" id="ARBA00022475"/>
    </source>
</evidence>
<feature type="transmembrane region" description="Helical" evidence="8">
    <location>
        <begin position="194"/>
        <end position="211"/>
    </location>
</feature>
<dbReference type="GO" id="GO:0030001">
    <property type="term" value="P:metal ion transport"/>
    <property type="evidence" value="ECO:0007669"/>
    <property type="project" value="UniProtKB-ARBA"/>
</dbReference>
<dbReference type="Proteomes" id="UP000285908">
    <property type="component" value="Unassembled WGS sequence"/>
</dbReference>
<evidence type="ECO:0000256" key="8">
    <source>
        <dbReference type="SAM" id="Phobius"/>
    </source>
</evidence>
<keyword evidence="2" id="KW-0813">Transport</keyword>
<feature type="transmembrane region" description="Helical" evidence="8">
    <location>
        <begin position="441"/>
        <end position="460"/>
    </location>
</feature>
<keyword evidence="7 8" id="KW-0472">Membrane</keyword>
<evidence type="ECO:0000313" key="10">
    <source>
        <dbReference type="EMBL" id="RVV99840.1"/>
    </source>
</evidence>
<protein>
    <submittedName>
        <fullName evidence="10">TrkH family potassium uptake protein</fullName>
    </submittedName>
</protein>
<dbReference type="EMBL" id="RQXX01000001">
    <property type="protein sequence ID" value="RVV99840.1"/>
    <property type="molecule type" value="Genomic_DNA"/>
</dbReference>
<evidence type="ECO:0000256" key="7">
    <source>
        <dbReference type="ARBA" id="ARBA00023136"/>
    </source>
</evidence>
<evidence type="ECO:0000256" key="2">
    <source>
        <dbReference type="ARBA" id="ARBA00022448"/>
    </source>
</evidence>
<feature type="signal peptide" evidence="9">
    <location>
        <begin position="1"/>
        <end position="29"/>
    </location>
</feature>
<dbReference type="RefSeq" id="WP_127905282.1">
    <property type="nucleotide sequence ID" value="NZ_RQXX01000001.1"/>
</dbReference>
<evidence type="ECO:0000313" key="11">
    <source>
        <dbReference type="Proteomes" id="UP000285908"/>
    </source>
</evidence>
<feature type="transmembrane region" description="Helical" evidence="8">
    <location>
        <begin position="132"/>
        <end position="155"/>
    </location>
</feature>
<gene>
    <name evidence="10" type="ORF">EKE94_03995</name>
</gene>
<keyword evidence="9" id="KW-0732">Signal</keyword>
<dbReference type="InterPro" id="IPR003445">
    <property type="entry name" value="Cat_transpt"/>
</dbReference>
<dbReference type="PANTHER" id="PTHR32024:SF3">
    <property type="entry name" value="TRK SYSTEM POTASSIUM UPTAKE PROTEIN"/>
    <property type="match status" value="1"/>
</dbReference>
<feature type="transmembrane region" description="Helical" evidence="8">
    <location>
        <begin position="242"/>
        <end position="260"/>
    </location>
</feature>
<keyword evidence="4 8" id="KW-0812">Transmembrane</keyword>
<feature type="transmembrane region" description="Helical" evidence="8">
    <location>
        <begin position="352"/>
        <end position="373"/>
    </location>
</feature>
<keyword evidence="6" id="KW-0406">Ion transport</keyword>
<feature type="transmembrane region" description="Helical" evidence="8">
    <location>
        <begin position="40"/>
        <end position="60"/>
    </location>
</feature>
<comment type="subcellular location">
    <subcellularLocation>
        <location evidence="1">Cell membrane</location>
        <topology evidence="1">Multi-pass membrane protein</topology>
    </subcellularLocation>
</comment>
<evidence type="ECO:0000256" key="5">
    <source>
        <dbReference type="ARBA" id="ARBA00022989"/>
    </source>
</evidence>